<reference evidence="1 2" key="1">
    <citation type="journal article" date="2010" name="J. Bacteriol.">
        <title>Genome sequences of Pelagibaca bermudensis HTCC2601T and Maritimibacter alkaliphilus HTCC2654T, the type strains of two marine Roseobacter genera.</title>
        <authorList>
            <person name="Thrash J.C."/>
            <person name="Cho J.C."/>
            <person name="Ferriera S."/>
            <person name="Johnson J."/>
            <person name="Vergin K.L."/>
            <person name="Giovannoni S.J."/>
        </authorList>
    </citation>
    <scope>NUCLEOTIDE SEQUENCE [LARGE SCALE GENOMIC DNA]</scope>
    <source>
        <strain evidence="1 2">HTCC2654</strain>
    </source>
</reference>
<dbReference type="eggNOG" id="COG3500">
    <property type="taxonomic scope" value="Bacteria"/>
</dbReference>
<evidence type="ECO:0000313" key="2">
    <source>
        <dbReference type="Proteomes" id="UP000002931"/>
    </source>
</evidence>
<accession>A3VG30</accession>
<protein>
    <submittedName>
        <fullName evidence="1">Uncharacterized protein</fullName>
    </submittedName>
</protein>
<dbReference type="Proteomes" id="UP000002931">
    <property type="component" value="Unassembled WGS sequence"/>
</dbReference>
<dbReference type="STRING" id="314271.RB2654_06839"/>
<organism evidence="1 2">
    <name type="scientific">Maritimibacter alkaliphilus HTCC2654</name>
    <dbReference type="NCBI Taxonomy" id="314271"/>
    <lineage>
        <taxon>Bacteria</taxon>
        <taxon>Pseudomonadati</taxon>
        <taxon>Pseudomonadota</taxon>
        <taxon>Alphaproteobacteria</taxon>
        <taxon>Rhodobacterales</taxon>
        <taxon>Roseobacteraceae</taxon>
        <taxon>Maritimibacter</taxon>
    </lineage>
</organism>
<name>A3VG30_9RHOB</name>
<evidence type="ECO:0000313" key="1">
    <source>
        <dbReference type="EMBL" id="EAQ12806.1"/>
    </source>
</evidence>
<gene>
    <name evidence="1" type="ORF">RB2654_06839</name>
</gene>
<comment type="caution">
    <text evidence="1">The sequence shown here is derived from an EMBL/GenBank/DDBJ whole genome shotgun (WGS) entry which is preliminary data.</text>
</comment>
<proteinExistence type="predicted"/>
<dbReference type="HOGENOM" id="CLU_730987_0_0_5"/>
<dbReference type="AlphaFoldDB" id="A3VG30"/>
<dbReference type="EMBL" id="AAMT01000007">
    <property type="protein sequence ID" value="EAQ12806.1"/>
    <property type="molecule type" value="Genomic_DNA"/>
</dbReference>
<keyword evidence="2" id="KW-1185">Reference proteome</keyword>
<sequence>MTAALESAEVTEATGRRSGYQITFTYGKTSPIATEYLPSGMLDPMNRVILVATLDGVSRVLADGPIKRHDITATRQPGQNRLTLTGEDITGYMDLIDFTGFPFPAMPPFARVALIVAKYAMYGVIPMVIPSPFSVVASPTDKIAQQQGSDFAYVSKLASDAGYVFYMKPGPEVGTNTAYWGPEVRVGTAQPALTLDFDQMSNLDEMSFSVDANVAELAFGFVKAGNFSVPVPAPPVGILKPPLAGRPVVPGKTRLLETERLSAPEVAGMILSGTAKGDPVLANGTIDLARYGQPLNARQLVGLRGAGRAHDGVWYVSSVTHSLTRGAWRQSFQLAREGLMPQKETVTP</sequence>